<reference evidence="1 3" key="2">
    <citation type="journal article" date="2013" name="Nature">
        <title>Insights into bilaterian evolution from three spiralian genomes.</title>
        <authorList>
            <person name="Simakov O."/>
            <person name="Marletaz F."/>
            <person name="Cho S.J."/>
            <person name="Edsinger-Gonzales E."/>
            <person name="Havlak P."/>
            <person name="Hellsten U."/>
            <person name="Kuo D.H."/>
            <person name="Larsson T."/>
            <person name="Lv J."/>
            <person name="Arendt D."/>
            <person name="Savage R."/>
            <person name="Osoegawa K."/>
            <person name="de Jong P."/>
            <person name="Grimwood J."/>
            <person name="Chapman J.A."/>
            <person name="Shapiro H."/>
            <person name="Aerts A."/>
            <person name="Otillar R.P."/>
            <person name="Terry A.Y."/>
            <person name="Boore J.L."/>
            <person name="Grigoriev I.V."/>
            <person name="Lindberg D.R."/>
            <person name="Seaver E.C."/>
            <person name="Weisblat D.A."/>
            <person name="Putnam N.H."/>
            <person name="Rokhsar D.S."/>
        </authorList>
    </citation>
    <scope>NUCLEOTIDE SEQUENCE</scope>
</reference>
<dbReference type="CTD" id="20199601"/>
<organism evidence="2 3">
    <name type="scientific">Helobdella robusta</name>
    <name type="common">Californian leech</name>
    <dbReference type="NCBI Taxonomy" id="6412"/>
    <lineage>
        <taxon>Eukaryota</taxon>
        <taxon>Metazoa</taxon>
        <taxon>Spiralia</taxon>
        <taxon>Lophotrochozoa</taxon>
        <taxon>Annelida</taxon>
        <taxon>Clitellata</taxon>
        <taxon>Hirudinea</taxon>
        <taxon>Rhynchobdellida</taxon>
        <taxon>Glossiphoniidae</taxon>
        <taxon>Helobdella</taxon>
    </lineage>
</organism>
<dbReference type="KEGG" id="hro:HELRODRAFT_162471"/>
<protein>
    <submittedName>
        <fullName evidence="1 2">Uncharacterized protein</fullName>
    </submittedName>
</protein>
<dbReference type="EnsemblMetazoa" id="HelroT162471">
    <property type="protein sequence ID" value="HelroP162471"/>
    <property type="gene ID" value="HelroG162471"/>
</dbReference>
<reference evidence="3" key="1">
    <citation type="submission" date="2012-12" db="EMBL/GenBank/DDBJ databases">
        <authorList>
            <person name="Hellsten U."/>
            <person name="Grimwood J."/>
            <person name="Chapman J.A."/>
            <person name="Shapiro H."/>
            <person name="Aerts A."/>
            <person name="Otillar R.P."/>
            <person name="Terry A.Y."/>
            <person name="Boore J.L."/>
            <person name="Simakov O."/>
            <person name="Marletaz F."/>
            <person name="Cho S.-J."/>
            <person name="Edsinger-Gonzales E."/>
            <person name="Havlak P."/>
            <person name="Kuo D.-H."/>
            <person name="Larsson T."/>
            <person name="Lv J."/>
            <person name="Arendt D."/>
            <person name="Savage R."/>
            <person name="Osoegawa K."/>
            <person name="de Jong P."/>
            <person name="Lindberg D.R."/>
            <person name="Seaver E.C."/>
            <person name="Weisblat D.A."/>
            <person name="Putnam N.H."/>
            <person name="Grigoriev I.V."/>
            <person name="Rokhsar D.S."/>
        </authorList>
    </citation>
    <scope>NUCLEOTIDE SEQUENCE</scope>
</reference>
<dbReference type="Proteomes" id="UP000015101">
    <property type="component" value="Unassembled WGS sequence"/>
</dbReference>
<dbReference type="AlphaFoldDB" id="T1ESQ1"/>
<dbReference type="EMBL" id="AMQM01001094">
    <property type="status" value="NOT_ANNOTATED_CDS"/>
    <property type="molecule type" value="Genomic_DNA"/>
</dbReference>
<accession>T1ESQ1</accession>
<reference evidence="2" key="3">
    <citation type="submission" date="2015-06" db="UniProtKB">
        <authorList>
            <consortium name="EnsemblMetazoa"/>
        </authorList>
    </citation>
    <scope>IDENTIFICATION</scope>
</reference>
<dbReference type="RefSeq" id="XP_009022912.1">
    <property type="nucleotide sequence ID" value="XM_009024664.1"/>
</dbReference>
<sequence length="129" mass="14099">MASDRGTLLHVNQRITPFLHVINSDPFVVELGYCINKTLKQKRKKKQNRKKLKVTPELLKACDQVSASVAAAAVWFVMSSNNDLDERAVVENASSQMLADTLAAVTDGAPPISLSSSNAVIRVYGGNEW</sequence>
<keyword evidence="3" id="KW-1185">Reference proteome</keyword>
<dbReference type="HOGENOM" id="CLU_1951116_0_0_1"/>
<evidence type="ECO:0000313" key="1">
    <source>
        <dbReference type="EMBL" id="ESN98996.1"/>
    </source>
</evidence>
<evidence type="ECO:0000313" key="3">
    <source>
        <dbReference type="Proteomes" id="UP000015101"/>
    </source>
</evidence>
<name>T1ESQ1_HELRO</name>
<dbReference type="EMBL" id="KB097143">
    <property type="protein sequence ID" value="ESN98996.1"/>
    <property type="molecule type" value="Genomic_DNA"/>
</dbReference>
<dbReference type="InParanoid" id="T1ESQ1"/>
<dbReference type="GeneID" id="20199601"/>
<gene>
    <name evidence="2" type="primary">20199601</name>
    <name evidence="1" type="ORF">HELRODRAFT_162471</name>
</gene>
<evidence type="ECO:0000313" key="2">
    <source>
        <dbReference type="EnsemblMetazoa" id="HelroP162471"/>
    </source>
</evidence>
<proteinExistence type="predicted"/>